<dbReference type="Proteomes" id="UP000009049">
    <property type="component" value="Chromosome"/>
</dbReference>
<gene>
    <name evidence="1" type="ordered locus">RB2501_00551</name>
</gene>
<dbReference type="HOGENOM" id="CLU_946221_0_0_10"/>
<protein>
    <submittedName>
        <fullName evidence="1">Group-specific protein</fullName>
    </submittedName>
</protein>
<dbReference type="SUPFAM" id="SSF48403">
    <property type="entry name" value="Ankyrin repeat"/>
    <property type="match status" value="1"/>
</dbReference>
<dbReference type="AlphaFoldDB" id="A4CNQ3"/>
<reference evidence="1 2" key="1">
    <citation type="journal article" date="2009" name="J. Bacteriol.">
        <title>Complete genome sequence of Robiginitalea biformata HTCC2501.</title>
        <authorList>
            <person name="Oh H.M."/>
            <person name="Giovannoni S.J."/>
            <person name="Lee K."/>
            <person name="Ferriera S."/>
            <person name="Johnson J."/>
            <person name="Cho J.C."/>
        </authorList>
    </citation>
    <scope>NUCLEOTIDE SEQUENCE [LARGE SCALE GENOMIC DNA]</scope>
    <source>
        <strain evidence="2">ATCC BAA-864 / HTCC2501 / KCTC 12146</strain>
    </source>
</reference>
<dbReference type="InterPro" id="IPR036770">
    <property type="entry name" value="Ankyrin_rpt-contain_sf"/>
</dbReference>
<dbReference type="eggNOG" id="COG1053">
    <property type="taxonomic scope" value="Bacteria"/>
</dbReference>
<dbReference type="InterPro" id="IPR006311">
    <property type="entry name" value="TAT_signal"/>
</dbReference>
<dbReference type="PROSITE" id="PS51318">
    <property type="entry name" value="TAT"/>
    <property type="match status" value="1"/>
</dbReference>
<sequence>MKIESIPNSMPFTPSRRTFLNSSVFGLLAVSLPNIQYANAAIYRQPTGLPTPDIPENFPSLPDESVRSVVGASHSNLDRVRELVEPRPELARACWDWAFGDFETALGAASHVGRRDIAAYLMGKGARPNIFTYAMLGALEAVRAMIEATPGIQRVYGPHGISLLSHAKAGMREVEGVPVDTTRQQRLIDYLEALGDADPGWPDAPMGEAEKEKYLGDYKYGPGEADGFSVRLNMRKMLSLGRLGAFGGGLYYRGNHAFVYNGTPSVTVTFQLEGESVGSLTVEEPGLRLVANRI</sequence>
<dbReference type="EMBL" id="CP001712">
    <property type="protein sequence ID" value="EAR14520.1"/>
    <property type="molecule type" value="Genomic_DNA"/>
</dbReference>
<proteinExistence type="predicted"/>
<evidence type="ECO:0000313" key="2">
    <source>
        <dbReference type="Proteomes" id="UP000009049"/>
    </source>
</evidence>
<dbReference type="KEGG" id="rbi:RB2501_00551"/>
<keyword evidence="2" id="KW-1185">Reference proteome</keyword>
<organism evidence="1 2">
    <name type="scientific">Robiginitalea biformata (strain ATCC BAA-864 / DSM 15991 / KCTC 12146 / HTCC2501)</name>
    <dbReference type="NCBI Taxonomy" id="313596"/>
    <lineage>
        <taxon>Bacteria</taxon>
        <taxon>Pseudomonadati</taxon>
        <taxon>Bacteroidota</taxon>
        <taxon>Flavobacteriia</taxon>
        <taxon>Flavobacteriales</taxon>
        <taxon>Flavobacteriaceae</taxon>
        <taxon>Robiginitalea</taxon>
    </lineage>
</organism>
<evidence type="ECO:0000313" key="1">
    <source>
        <dbReference type="EMBL" id="EAR14520.1"/>
    </source>
</evidence>
<accession>A4CNQ3</accession>
<dbReference type="STRING" id="313596.RB2501_00551"/>
<name>A4CNQ3_ROBBH</name>